<dbReference type="WBParaSite" id="PSU_v2.g15521.t1">
    <property type="protein sequence ID" value="PSU_v2.g15521.t1"/>
    <property type="gene ID" value="PSU_v2.g15521"/>
</dbReference>
<accession>A0A914Y9T2</accession>
<dbReference type="AlphaFoldDB" id="A0A914Y9T2"/>
<reference evidence="2" key="1">
    <citation type="submission" date="2022-11" db="UniProtKB">
        <authorList>
            <consortium name="WormBaseParasite"/>
        </authorList>
    </citation>
    <scope>IDENTIFICATION</scope>
</reference>
<evidence type="ECO:0000313" key="1">
    <source>
        <dbReference type="Proteomes" id="UP000887577"/>
    </source>
</evidence>
<keyword evidence="1" id="KW-1185">Reference proteome</keyword>
<evidence type="ECO:0000313" key="2">
    <source>
        <dbReference type="WBParaSite" id="PSU_v2.g15521.t1"/>
    </source>
</evidence>
<sequence length="433" mass="50626">MEDLYVEQDTGEYCYPYVFDREHIQVVRLTFYEKMIVSIASDGEEAHIPYHHFSNFIVDSCAGQNISVKFDGESCNMFAVNFHAFRWFLSYNRQIVMEGRWTTEMLTMFCTMCGNKTESLTFKNYEFIDNTTCATLAAVPLPLSLNILSLDLRKTSKEKLNVIVDALFNRYEERHCFKIIDIACNFWPENDKEIGDIVDMQDAEGYEFVYPFTMEPRFNSINELLFNHGEFHAVTNTGQRCRYNVIYLNTFLNRLHADECLKITINNVDIVKYRLESHSMYLFLLRTKELTLEGDITSTIMTYVLCSIHKLRSLDLRKCFGLKSAINRVAARYGGRNQFETLYLAVSSCCDIVEWSPIFDIIWGLTTERGSVTILIEDNNPGKIRSQVLLPFEFQYRGVCLDGTARNRDRYGIFEGVIMDTHYRFLLKFYREM</sequence>
<organism evidence="1 2">
    <name type="scientific">Panagrolaimus superbus</name>
    <dbReference type="NCBI Taxonomy" id="310955"/>
    <lineage>
        <taxon>Eukaryota</taxon>
        <taxon>Metazoa</taxon>
        <taxon>Ecdysozoa</taxon>
        <taxon>Nematoda</taxon>
        <taxon>Chromadorea</taxon>
        <taxon>Rhabditida</taxon>
        <taxon>Tylenchina</taxon>
        <taxon>Panagrolaimomorpha</taxon>
        <taxon>Panagrolaimoidea</taxon>
        <taxon>Panagrolaimidae</taxon>
        <taxon>Panagrolaimus</taxon>
    </lineage>
</organism>
<proteinExistence type="predicted"/>
<protein>
    <submittedName>
        <fullName evidence="2">Uncharacterized protein</fullName>
    </submittedName>
</protein>
<name>A0A914Y9T2_9BILA</name>
<dbReference type="Proteomes" id="UP000887577">
    <property type="component" value="Unplaced"/>
</dbReference>